<dbReference type="AlphaFoldDB" id="A0A8K1FLQ8"/>
<sequence>MQRGIQVTKKRHTVDGFEATVGTNHIGHFLLVKLLQDRVKRVISVCSETQDPAERTGLPPPNVTSLDELAKGYNKFNPQEAYTTSKLLNILHVKELARRSPEGPEVIAYTPGFTPGTSLTREHPKVLVPIVMAIMRLVFWCRSVRVSSIAYSGGHMASIAAADSLEAHGWHSGNYINIDRVMNPSSLACDPVLSKALWGKSEEWVRPFAN</sequence>
<dbReference type="SUPFAM" id="SSF51735">
    <property type="entry name" value="NAD(P)-binding Rossmann-fold domains"/>
    <property type="match status" value="1"/>
</dbReference>
<dbReference type="Gene3D" id="3.40.50.720">
    <property type="entry name" value="NAD(P)-binding Rossmann-like Domain"/>
    <property type="match status" value="1"/>
</dbReference>
<evidence type="ECO:0000256" key="1">
    <source>
        <dbReference type="ARBA" id="ARBA00006484"/>
    </source>
</evidence>
<proteinExistence type="inferred from homology"/>
<accession>A0A8K1FLQ8</accession>
<dbReference type="PANTHER" id="PTHR24320:SF283">
    <property type="entry name" value="RETINOL DEHYDROGENASE 11"/>
    <property type="match status" value="1"/>
</dbReference>
<evidence type="ECO:0000313" key="4">
    <source>
        <dbReference type="Proteomes" id="UP000794436"/>
    </source>
</evidence>
<evidence type="ECO:0000313" key="3">
    <source>
        <dbReference type="EMBL" id="TMW65504.1"/>
    </source>
</evidence>
<evidence type="ECO:0000256" key="2">
    <source>
        <dbReference type="ARBA" id="ARBA00023002"/>
    </source>
</evidence>
<dbReference type="InterPro" id="IPR036291">
    <property type="entry name" value="NAD(P)-bd_dom_sf"/>
</dbReference>
<protein>
    <submittedName>
        <fullName evidence="3">Uncharacterized protein</fullName>
    </submittedName>
</protein>
<dbReference type="EMBL" id="SPLM01000037">
    <property type="protein sequence ID" value="TMW65504.1"/>
    <property type="molecule type" value="Genomic_DNA"/>
</dbReference>
<reference evidence="3" key="1">
    <citation type="submission" date="2019-03" db="EMBL/GenBank/DDBJ databases">
        <title>Long read genome sequence of the mycoparasitic Pythium oligandrum ATCC 38472 isolated from sugarbeet rhizosphere.</title>
        <authorList>
            <person name="Gaulin E."/>
        </authorList>
    </citation>
    <scope>NUCLEOTIDE SEQUENCE</scope>
    <source>
        <strain evidence="3">ATCC 38472_TT</strain>
    </source>
</reference>
<name>A0A8K1FLQ8_PYTOL</name>
<gene>
    <name evidence="3" type="ORF">Poli38472_008146</name>
</gene>
<dbReference type="OrthoDB" id="157595at2759"/>
<dbReference type="PANTHER" id="PTHR24320">
    <property type="entry name" value="RETINOL DEHYDROGENASE"/>
    <property type="match status" value="1"/>
</dbReference>
<comment type="similarity">
    <text evidence="1">Belongs to the short-chain dehydrogenases/reductases (SDR) family.</text>
</comment>
<keyword evidence="2" id="KW-0560">Oxidoreductase</keyword>
<dbReference type="GO" id="GO:0016491">
    <property type="term" value="F:oxidoreductase activity"/>
    <property type="evidence" value="ECO:0007669"/>
    <property type="project" value="UniProtKB-KW"/>
</dbReference>
<dbReference type="Proteomes" id="UP000794436">
    <property type="component" value="Unassembled WGS sequence"/>
</dbReference>
<comment type="caution">
    <text evidence="3">The sequence shown here is derived from an EMBL/GenBank/DDBJ whole genome shotgun (WGS) entry which is preliminary data.</text>
</comment>
<organism evidence="3 4">
    <name type="scientific">Pythium oligandrum</name>
    <name type="common">Mycoparasitic fungus</name>
    <dbReference type="NCBI Taxonomy" id="41045"/>
    <lineage>
        <taxon>Eukaryota</taxon>
        <taxon>Sar</taxon>
        <taxon>Stramenopiles</taxon>
        <taxon>Oomycota</taxon>
        <taxon>Peronosporomycetes</taxon>
        <taxon>Pythiales</taxon>
        <taxon>Pythiaceae</taxon>
        <taxon>Pythium</taxon>
    </lineage>
</organism>
<keyword evidence="4" id="KW-1185">Reference proteome</keyword>